<dbReference type="AlphaFoldDB" id="A0A9W6UDF8"/>
<reference evidence="1" key="1">
    <citation type="submission" date="2023-04" db="EMBL/GenBank/DDBJ databases">
        <title>Phytophthora lilii NBRC 32176.</title>
        <authorList>
            <person name="Ichikawa N."/>
            <person name="Sato H."/>
            <person name="Tonouchi N."/>
        </authorList>
    </citation>
    <scope>NUCLEOTIDE SEQUENCE</scope>
    <source>
        <strain evidence="1">NBRC 32176</strain>
    </source>
</reference>
<keyword evidence="2" id="KW-1185">Reference proteome</keyword>
<sequence length="129" mass="13692">MVSTSSWIPCKLRLVATYDGLDNVPIDTLSPAYAGVTYPVARNSGYKERAQFLNTSTTATTSATAILGTNTHAMAKGSVQHAGSASATLTAGQDVFVAFYLATVRLKDLSDCIAKLPLIKNLKGFIYVN</sequence>
<proteinExistence type="predicted"/>
<dbReference type="EMBL" id="BSXW01000875">
    <property type="protein sequence ID" value="GMF31035.1"/>
    <property type="molecule type" value="Genomic_DNA"/>
</dbReference>
<organism evidence="1 2">
    <name type="scientific">Phytophthora lilii</name>
    <dbReference type="NCBI Taxonomy" id="2077276"/>
    <lineage>
        <taxon>Eukaryota</taxon>
        <taxon>Sar</taxon>
        <taxon>Stramenopiles</taxon>
        <taxon>Oomycota</taxon>
        <taxon>Peronosporomycetes</taxon>
        <taxon>Peronosporales</taxon>
        <taxon>Peronosporaceae</taxon>
        <taxon>Phytophthora</taxon>
    </lineage>
</organism>
<evidence type="ECO:0000313" key="2">
    <source>
        <dbReference type="Proteomes" id="UP001165083"/>
    </source>
</evidence>
<evidence type="ECO:0000313" key="1">
    <source>
        <dbReference type="EMBL" id="GMF31035.1"/>
    </source>
</evidence>
<comment type="caution">
    <text evidence="1">The sequence shown here is derived from an EMBL/GenBank/DDBJ whole genome shotgun (WGS) entry which is preliminary data.</text>
</comment>
<name>A0A9W6UDF8_9STRA</name>
<accession>A0A9W6UDF8</accession>
<gene>
    <name evidence="1" type="ORF">Plil01_001327800</name>
</gene>
<protein>
    <submittedName>
        <fullName evidence="1">Unnamed protein product</fullName>
    </submittedName>
</protein>
<dbReference type="Proteomes" id="UP001165083">
    <property type="component" value="Unassembled WGS sequence"/>
</dbReference>